<dbReference type="PANTHER" id="PTHR37828:SF1">
    <property type="entry name" value="YCII-RELATED DOMAIN-CONTAINING PROTEIN"/>
    <property type="match status" value="1"/>
</dbReference>
<dbReference type="SUPFAM" id="SSF54909">
    <property type="entry name" value="Dimeric alpha+beta barrel"/>
    <property type="match status" value="1"/>
</dbReference>
<proteinExistence type="inferred from homology"/>
<sequence>MAGFFAVEYTYAPEAAAVRDRFRPEHRTWLSAQHEAGRLQFVGPYSDGSGALLMITADDADAARDLLAQDPFARESAVAAVSVKELTQVFGPY</sequence>
<name>A0ABN3HA91_9ACTN</name>
<dbReference type="RefSeq" id="WP_006896254.1">
    <property type="nucleotide sequence ID" value="NZ_BAAARB010000004.1"/>
</dbReference>
<protein>
    <submittedName>
        <fullName evidence="3">YciI family protein</fullName>
    </submittedName>
</protein>
<feature type="domain" description="YCII-related" evidence="2">
    <location>
        <begin position="4"/>
        <end position="86"/>
    </location>
</feature>
<dbReference type="EMBL" id="BAAARB010000004">
    <property type="protein sequence ID" value="GAA2373874.1"/>
    <property type="molecule type" value="Genomic_DNA"/>
</dbReference>
<evidence type="ECO:0000313" key="3">
    <source>
        <dbReference type="EMBL" id="GAA2373874.1"/>
    </source>
</evidence>
<keyword evidence="4" id="KW-1185">Reference proteome</keyword>
<dbReference type="PANTHER" id="PTHR37828">
    <property type="entry name" value="GSR2449 PROTEIN"/>
    <property type="match status" value="1"/>
</dbReference>
<dbReference type="Proteomes" id="UP001501170">
    <property type="component" value="Unassembled WGS sequence"/>
</dbReference>
<comment type="similarity">
    <text evidence="1">Belongs to the YciI family.</text>
</comment>
<evidence type="ECO:0000259" key="2">
    <source>
        <dbReference type="Pfam" id="PF03795"/>
    </source>
</evidence>
<organism evidence="3 4">
    <name type="scientific">Gordonia cholesterolivorans</name>
    <dbReference type="NCBI Taxonomy" id="559625"/>
    <lineage>
        <taxon>Bacteria</taxon>
        <taxon>Bacillati</taxon>
        <taxon>Actinomycetota</taxon>
        <taxon>Actinomycetes</taxon>
        <taxon>Mycobacteriales</taxon>
        <taxon>Gordoniaceae</taxon>
        <taxon>Gordonia</taxon>
    </lineage>
</organism>
<dbReference type="InterPro" id="IPR005545">
    <property type="entry name" value="YCII"/>
</dbReference>
<reference evidence="3 4" key="1">
    <citation type="journal article" date="2019" name="Int. J. Syst. Evol. Microbiol.">
        <title>The Global Catalogue of Microorganisms (GCM) 10K type strain sequencing project: providing services to taxonomists for standard genome sequencing and annotation.</title>
        <authorList>
            <consortium name="The Broad Institute Genomics Platform"/>
            <consortium name="The Broad Institute Genome Sequencing Center for Infectious Disease"/>
            <person name="Wu L."/>
            <person name="Ma J."/>
        </authorList>
    </citation>
    <scope>NUCLEOTIDE SEQUENCE [LARGE SCALE GENOMIC DNA]</scope>
    <source>
        <strain evidence="3 4">JCM 16227</strain>
    </source>
</reference>
<evidence type="ECO:0000256" key="1">
    <source>
        <dbReference type="ARBA" id="ARBA00007689"/>
    </source>
</evidence>
<comment type="caution">
    <text evidence="3">The sequence shown here is derived from an EMBL/GenBank/DDBJ whole genome shotgun (WGS) entry which is preliminary data.</text>
</comment>
<dbReference type="Gene3D" id="3.30.70.1060">
    <property type="entry name" value="Dimeric alpha+beta barrel"/>
    <property type="match status" value="1"/>
</dbReference>
<accession>A0ABN3HA91</accession>
<gene>
    <name evidence="3" type="ORF">GCM10009855_11360</name>
</gene>
<dbReference type="Pfam" id="PF03795">
    <property type="entry name" value="YCII"/>
    <property type="match status" value="1"/>
</dbReference>
<evidence type="ECO:0000313" key="4">
    <source>
        <dbReference type="Proteomes" id="UP001501170"/>
    </source>
</evidence>
<dbReference type="InterPro" id="IPR011008">
    <property type="entry name" value="Dimeric_a/b-barrel"/>
</dbReference>